<comment type="caution">
    <text evidence="2">The sequence shown here is derived from an EMBL/GenBank/DDBJ whole genome shotgun (WGS) entry which is preliminary data.</text>
</comment>
<reference evidence="3" key="1">
    <citation type="submission" date="2016-02" db="EMBL/GenBank/DDBJ databases">
        <authorList>
            <person name="Wen L."/>
            <person name="He K."/>
            <person name="Yang H."/>
        </authorList>
    </citation>
    <scope>NUCLEOTIDE SEQUENCE [LARGE SCALE GENOMIC DNA]</scope>
    <source>
        <strain evidence="3">JCM 15929</strain>
    </source>
</reference>
<gene>
    <name evidence="2" type="ORF">AXK60_09225</name>
</gene>
<feature type="transmembrane region" description="Helical" evidence="1">
    <location>
        <begin position="385"/>
        <end position="403"/>
    </location>
</feature>
<keyword evidence="1" id="KW-0472">Membrane</keyword>
<keyword evidence="1" id="KW-1133">Transmembrane helix</keyword>
<dbReference type="OrthoDB" id="5091530at2"/>
<organism evidence="2 3">
    <name type="scientific">Tsukamurella pseudospumae</name>
    <dbReference type="NCBI Taxonomy" id="239498"/>
    <lineage>
        <taxon>Bacteria</taxon>
        <taxon>Bacillati</taxon>
        <taxon>Actinomycetota</taxon>
        <taxon>Actinomycetes</taxon>
        <taxon>Mycobacteriales</taxon>
        <taxon>Tsukamurellaceae</taxon>
        <taxon>Tsukamurella</taxon>
    </lineage>
</organism>
<dbReference type="EMBL" id="LSRF01000044">
    <property type="protein sequence ID" value="KXP08833.1"/>
    <property type="molecule type" value="Genomic_DNA"/>
</dbReference>
<evidence type="ECO:0000256" key="1">
    <source>
        <dbReference type="SAM" id="Phobius"/>
    </source>
</evidence>
<protein>
    <submittedName>
        <fullName evidence="2">Uncharacterized protein</fullName>
    </submittedName>
</protein>
<keyword evidence="1" id="KW-0812">Transmembrane</keyword>
<feature type="transmembrane region" description="Helical" evidence="1">
    <location>
        <begin position="321"/>
        <end position="340"/>
    </location>
</feature>
<accession>A0A138AEE2</accession>
<dbReference type="AlphaFoldDB" id="A0A138AEE2"/>
<evidence type="ECO:0000313" key="3">
    <source>
        <dbReference type="Proteomes" id="UP000070258"/>
    </source>
</evidence>
<evidence type="ECO:0000313" key="2">
    <source>
        <dbReference type="EMBL" id="KXP08833.1"/>
    </source>
</evidence>
<sequence>MNDGSAISNGIKLGHLVLESDTWIHRKVERLEIVATGECVHRVSVDFTLPQRWALKGSKGAALVPVGAMRKGPLRAFTARGPSDKAVPILETGANGEHSVAMLVALAENASPAADKLEAFRAVATEAVFHAGTPDAALMRRIEATVRELEPDPRHAEHLTQLVQQMQTTFLMIVEIDENIVGRRAIVKFEYREPTREDLFKESAPEIEWVFVDFGLAASTHYEFSPPPLLLVADAELAQTAVYGGGASPIARETGDVATTHFVGRPVHRFATATLRVRLIPRRYGAYSAMYFSAWTVAVVILGGVAIRAARDHHLLPQSPLGASLPPMVLAAGGLLLTWIARAPEDWITARNLWKARRVLLLLAALLVLTAGYLAVPLGEPWRTVGWVTLAGLALALAIYTTYRRMSDDRCTLGPRASER</sequence>
<proteinExistence type="predicted"/>
<dbReference type="RefSeq" id="WP_068571709.1">
    <property type="nucleotide sequence ID" value="NZ_LSRF01000044.1"/>
</dbReference>
<name>A0A138AEE2_9ACTN</name>
<dbReference type="STRING" id="239498.AXK60_09225"/>
<dbReference type="Proteomes" id="UP000070258">
    <property type="component" value="Unassembled WGS sequence"/>
</dbReference>
<feature type="transmembrane region" description="Helical" evidence="1">
    <location>
        <begin position="360"/>
        <end position="379"/>
    </location>
</feature>
<feature type="transmembrane region" description="Helical" evidence="1">
    <location>
        <begin position="284"/>
        <end position="309"/>
    </location>
</feature>